<feature type="region of interest" description="Disordered" evidence="1">
    <location>
        <begin position="29"/>
        <end position="49"/>
    </location>
</feature>
<sequence>MVVQIENEDQHNCLEGYSNSLLKHQQTLVSDTYKSPKGSTTKYDSSSHSTINPGVFAARKFDLEEDKMLQTSIDYANNKETIVHDT</sequence>
<dbReference type="KEGG" id="ssl:SS1G_04083"/>
<dbReference type="EMBL" id="CH476625">
    <property type="protein sequence ID" value="EDO01608.1"/>
    <property type="molecule type" value="Genomic_DNA"/>
</dbReference>
<gene>
    <name evidence="2" type="ORF">SS1G_04083</name>
</gene>
<evidence type="ECO:0000256" key="1">
    <source>
        <dbReference type="SAM" id="MobiDB-lite"/>
    </source>
</evidence>
<name>A7EFJ2_SCLS1</name>
<reference evidence="3" key="1">
    <citation type="journal article" date="2011" name="PLoS Genet.">
        <title>Genomic analysis of the necrotrophic fungal pathogens Sclerotinia sclerotiorum and Botrytis cinerea.</title>
        <authorList>
            <person name="Amselem J."/>
            <person name="Cuomo C.A."/>
            <person name="van Kan J.A."/>
            <person name="Viaud M."/>
            <person name="Benito E.P."/>
            <person name="Couloux A."/>
            <person name="Coutinho P.M."/>
            <person name="de Vries R.P."/>
            <person name="Dyer P.S."/>
            <person name="Fillinger S."/>
            <person name="Fournier E."/>
            <person name="Gout L."/>
            <person name="Hahn M."/>
            <person name="Kohn L."/>
            <person name="Lapalu N."/>
            <person name="Plummer K.M."/>
            <person name="Pradier J.M."/>
            <person name="Quevillon E."/>
            <person name="Sharon A."/>
            <person name="Simon A."/>
            <person name="ten Have A."/>
            <person name="Tudzynski B."/>
            <person name="Tudzynski P."/>
            <person name="Wincker P."/>
            <person name="Andrew M."/>
            <person name="Anthouard V."/>
            <person name="Beever R.E."/>
            <person name="Beffa R."/>
            <person name="Benoit I."/>
            <person name="Bouzid O."/>
            <person name="Brault B."/>
            <person name="Chen Z."/>
            <person name="Choquer M."/>
            <person name="Collemare J."/>
            <person name="Cotton P."/>
            <person name="Danchin E.G."/>
            <person name="Da Silva C."/>
            <person name="Gautier A."/>
            <person name="Giraud C."/>
            <person name="Giraud T."/>
            <person name="Gonzalez C."/>
            <person name="Grossetete S."/>
            <person name="Guldener U."/>
            <person name="Henrissat B."/>
            <person name="Howlett B.J."/>
            <person name="Kodira C."/>
            <person name="Kretschmer M."/>
            <person name="Lappartient A."/>
            <person name="Leroch M."/>
            <person name="Levis C."/>
            <person name="Mauceli E."/>
            <person name="Neuveglise C."/>
            <person name="Oeser B."/>
            <person name="Pearson M."/>
            <person name="Poulain J."/>
            <person name="Poussereau N."/>
            <person name="Quesneville H."/>
            <person name="Rascle C."/>
            <person name="Schumacher J."/>
            <person name="Segurens B."/>
            <person name="Sexton A."/>
            <person name="Silva E."/>
            <person name="Sirven C."/>
            <person name="Soanes D.M."/>
            <person name="Talbot N.J."/>
            <person name="Templeton M."/>
            <person name="Yandava C."/>
            <person name="Yarden O."/>
            <person name="Zeng Q."/>
            <person name="Rollins J.A."/>
            <person name="Lebrun M.H."/>
            <person name="Dickman M."/>
        </authorList>
    </citation>
    <scope>NUCLEOTIDE SEQUENCE [LARGE SCALE GENOMIC DNA]</scope>
    <source>
        <strain evidence="3">ATCC 18683 / 1980 / Ss-1</strain>
    </source>
</reference>
<evidence type="ECO:0000313" key="3">
    <source>
        <dbReference type="Proteomes" id="UP000001312"/>
    </source>
</evidence>
<dbReference type="InParanoid" id="A7EFJ2"/>
<accession>A7EFJ2</accession>
<proteinExistence type="predicted"/>
<protein>
    <submittedName>
        <fullName evidence="2">Uncharacterized protein</fullName>
    </submittedName>
</protein>
<dbReference type="AlphaFoldDB" id="A7EFJ2"/>
<dbReference type="Proteomes" id="UP000001312">
    <property type="component" value="Unassembled WGS sequence"/>
</dbReference>
<organism evidence="2 3">
    <name type="scientific">Sclerotinia sclerotiorum (strain ATCC 18683 / 1980 / Ss-1)</name>
    <name type="common">White mold</name>
    <name type="synonym">Whetzelinia sclerotiorum</name>
    <dbReference type="NCBI Taxonomy" id="665079"/>
    <lineage>
        <taxon>Eukaryota</taxon>
        <taxon>Fungi</taxon>
        <taxon>Dikarya</taxon>
        <taxon>Ascomycota</taxon>
        <taxon>Pezizomycotina</taxon>
        <taxon>Leotiomycetes</taxon>
        <taxon>Helotiales</taxon>
        <taxon>Sclerotiniaceae</taxon>
        <taxon>Sclerotinia</taxon>
    </lineage>
</organism>
<dbReference type="GeneID" id="5491090"/>
<dbReference type="RefSeq" id="XP_001594276.1">
    <property type="nucleotide sequence ID" value="XM_001594226.1"/>
</dbReference>
<evidence type="ECO:0000313" key="2">
    <source>
        <dbReference type="EMBL" id="EDO01608.1"/>
    </source>
</evidence>
<keyword evidence="3" id="KW-1185">Reference proteome</keyword>
<dbReference type="HOGENOM" id="CLU_2499229_0_0_1"/>